<dbReference type="RefSeq" id="XP_024320838.1">
    <property type="nucleotide sequence ID" value="XM_024471142.1"/>
</dbReference>
<dbReference type="AlphaFoldDB" id="A0A177A069"/>
<protein>
    <submittedName>
        <fullName evidence="1">Uncharacterized protein</fullName>
    </submittedName>
</protein>
<dbReference type="OrthoDB" id="3438153at2759"/>
<sequence>MAPSKPYYHVTHDYRPETSISSKVEICIPKGQSPPERIAMPFVPSLKDLSEGDNDKLLSFIQSLCQHKQVMADLNNASLNQDIADLDDASHTYSDDGDKGNVTFLSIIRKWLCCVCLRRMTSKAYVMC</sequence>
<proteinExistence type="predicted"/>
<gene>
    <name evidence="1" type="ORF">VC83_07575</name>
</gene>
<dbReference type="EMBL" id="KV441408">
    <property type="protein sequence ID" value="OAF55538.1"/>
    <property type="molecule type" value="Genomic_DNA"/>
</dbReference>
<reference evidence="1" key="1">
    <citation type="submission" date="2016-03" db="EMBL/GenBank/DDBJ databases">
        <title>Updated assembly of Pseudogymnoascus destructans, the fungus causing white-nose syndrome of bats.</title>
        <authorList>
            <person name="Palmer J.M."/>
            <person name="Drees K.P."/>
            <person name="Foster J.T."/>
            <person name="Lindner D.L."/>
        </authorList>
    </citation>
    <scope>NUCLEOTIDE SEQUENCE [LARGE SCALE GENOMIC DNA]</scope>
    <source>
        <strain evidence="1">20631-21</strain>
    </source>
</reference>
<organism evidence="1">
    <name type="scientific">Pseudogymnoascus destructans</name>
    <dbReference type="NCBI Taxonomy" id="655981"/>
    <lineage>
        <taxon>Eukaryota</taxon>
        <taxon>Fungi</taxon>
        <taxon>Dikarya</taxon>
        <taxon>Ascomycota</taxon>
        <taxon>Pezizomycotina</taxon>
        <taxon>Leotiomycetes</taxon>
        <taxon>Thelebolales</taxon>
        <taxon>Thelebolaceae</taxon>
        <taxon>Pseudogymnoascus</taxon>
    </lineage>
</organism>
<evidence type="ECO:0000313" key="1">
    <source>
        <dbReference type="EMBL" id="OAF55538.1"/>
    </source>
</evidence>
<dbReference type="GeneID" id="36290620"/>
<accession>A0A177A069</accession>
<dbReference type="Proteomes" id="UP000077154">
    <property type="component" value="Unassembled WGS sequence"/>
</dbReference>
<name>A0A177A069_9PEZI</name>